<dbReference type="InterPro" id="IPR036397">
    <property type="entry name" value="RNaseH_sf"/>
</dbReference>
<dbReference type="EMBL" id="VJMJ01000179">
    <property type="protein sequence ID" value="KAF0728312.1"/>
    <property type="molecule type" value="Genomic_DNA"/>
</dbReference>
<dbReference type="VEuPathDB" id="FungiDB:AeMF1_017394"/>
<dbReference type="VEuPathDB" id="FungiDB:AeMF1_012366"/>
<dbReference type="InterPro" id="IPR056671">
    <property type="entry name" value="DUF7769"/>
</dbReference>
<dbReference type="PANTHER" id="PTHR47169">
    <property type="entry name" value="OS01G0541250 PROTEIN"/>
    <property type="match status" value="1"/>
</dbReference>
<accession>A0A6G0WLU8</accession>
<dbReference type="Pfam" id="PF24964">
    <property type="entry name" value="DUF7769"/>
    <property type="match status" value="1"/>
</dbReference>
<name>A0A6G0WLU8_9STRA</name>
<feature type="domain" description="DUF7769" evidence="2">
    <location>
        <begin position="32"/>
        <end position="84"/>
    </location>
</feature>
<organism evidence="3 4">
    <name type="scientific">Aphanomyces euteiches</name>
    <dbReference type="NCBI Taxonomy" id="100861"/>
    <lineage>
        <taxon>Eukaryota</taxon>
        <taxon>Sar</taxon>
        <taxon>Stramenopiles</taxon>
        <taxon>Oomycota</taxon>
        <taxon>Saprolegniomycetes</taxon>
        <taxon>Saprolegniales</taxon>
        <taxon>Verrucalvaceae</taxon>
        <taxon>Aphanomyces</taxon>
    </lineage>
</organism>
<dbReference type="GO" id="GO:0003676">
    <property type="term" value="F:nucleic acid binding"/>
    <property type="evidence" value="ECO:0007669"/>
    <property type="project" value="InterPro"/>
</dbReference>
<evidence type="ECO:0000313" key="4">
    <source>
        <dbReference type="Proteomes" id="UP000481153"/>
    </source>
</evidence>
<sequence length="449" mass="50502">MVSVAQLPSDNELARAPAPTPQIQSTGKCRNLTESERRRVYCELLASTNDGNLAPGTFGKIAQQLGCHAKTVQRIWDRGQASIREGAMGANVDSKRKGKCGAKRKHSPLEIEEAIKRVDQIDRQTLRSLASASGIPKTAIVKHMKEEKRLKARSSYVKPALSEKNKEEHMKFALSFLQPGPCGKHIFSNMHDYVHVDEKWFFMAKVKRKFYVYDDEELALRSVKNKSHITEIMFLAAVARPRHDHHLKREFDGKIGIWPIVQNVAAQRSSKNRPKGTIVVAPLSVDALVYKAIILEKVAPAILAKFPRSYKDKKEFIQQDNASPHRCITTELLRSSGFTTIDVANQPPNSPDFNVLDLGYFNSIQSLQYQKQTRSIEELIDAVENSFHEMPSGNLSKTFITLQTTLRSSLVNFGCNDFKIEHLKKDSTIPNIASFNLECDDSVCKNALL</sequence>
<reference evidence="3 4" key="1">
    <citation type="submission" date="2019-07" db="EMBL/GenBank/DDBJ databases">
        <title>Genomics analysis of Aphanomyces spp. identifies a new class of oomycete effector associated with host adaptation.</title>
        <authorList>
            <person name="Gaulin E."/>
        </authorList>
    </citation>
    <scope>NUCLEOTIDE SEQUENCE [LARGE SCALE GENOMIC DNA]</scope>
    <source>
        <strain evidence="3 4">ATCC 201684</strain>
    </source>
</reference>
<evidence type="ECO:0000313" key="3">
    <source>
        <dbReference type="EMBL" id="KAF0728312.1"/>
    </source>
</evidence>
<proteinExistence type="predicted"/>
<feature type="region of interest" description="Disordered" evidence="1">
    <location>
        <begin position="1"/>
        <end position="29"/>
    </location>
</feature>
<protein>
    <recommendedName>
        <fullName evidence="2">DUF7769 domain-containing protein</fullName>
    </recommendedName>
</protein>
<gene>
    <name evidence="3" type="ORF">Ae201684_013863</name>
</gene>
<dbReference type="AlphaFoldDB" id="A0A6G0WLU8"/>
<dbReference type="Proteomes" id="UP000481153">
    <property type="component" value="Unassembled WGS sequence"/>
</dbReference>
<keyword evidence="4" id="KW-1185">Reference proteome</keyword>
<evidence type="ECO:0000259" key="2">
    <source>
        <dbReference type="Pfam" id="PF24964"/>
    </source>
</evidence>
<dbReference type="Gene3D" id="3.30.420.10">
    <property type="entry name" value="Ribonuclease H-like superfamily/Ribonuclease H"/>
    <property type="match status" value="1"/>
</dbReference>
<comment type="caution">
    <text evidence="3">The sequence shown here is derived from an EMBL/GenBank/DDBJ whole genome shotgun (WGS) entry which is preliminary data.</text>
</comment>
<evidence type="ECO:0000256" key="1">
    <source>
        <dbReference type="SAM" id="MobiDB-lite"/>
    </source>
</evidence>